<gene>
    <name evidence="2" type="ORF">SAMN05421823_11911</name>
</gene>
<dbReference type="EMBL" id="FNFO01000019">
    <property type="protein sequence ID" value="SDM66950.1"/>
    <property type="molecule type" value="Genomic_DNA"/>
</dbReference>
<dbReference type="AlphaFoldDB" id="A0A1G9V4A7"/>
<evidence type="ECO:0000256" key="1">
    <source>
        <dbReference type="SAM" id="MobiDB-lite"/>
    </source>
</evidence>
<feature type="region of interest" description="Disordered" evidence="1">
    <location>
        <begin position="132"/>
        <end position="200"/>
    </location>
</feature>
<feature type="compositionally biased region" description="Basic and acidic residues" evidence="1">
    <location>
        <begin position="253"/>
        <end position="271"/>
    </location>
</feature>
<sequence>MKQRSGHKYRTSLFTNKQFLGNLRQFVDRYNKDRPISEQVRNGVLGTAEFLLIAYLQEHRDTLFLLKPGDPLPSLEMRNPRISRRRSITNRTALNHRQRLEEAQVIVCHTNHGPKDNYELWLNPELIWGLTPPPTSQPTSPSSLDTTSSVSSPRELHNSDVALVENSVEKAKSKTNDQPSKCAPGADLSASSEKNFPPNRVVISNRNDIIEESGNVESGILIDFSGDQTGQKGGAISYPNNAKNSNAPAKQAGSEKREVAPRNPHFVDKSKPKPYSKRAKPDTYRTKLIDMYTDWVLNILLEVLYPYQEYDQQQLRRTRAYIQQWFVHLPQERWGGQYQDMIEGIGMAGKWVEKSPKRYVVVPWLYMDLSKRRYGFVNVMELWLGKKRRGKSTTWSKLATRNVALQMIGRAFREGKQGQDLKKVLDHAVTMVRSLRCERSWNAFARMVEQMATDQAVDMSSSGHSFHRRAV</sequence>
<evidence type="ECO:0000313" key="3">
    <source>
        <dbReference type="Proteomes" id="UP000198510"/>
    </source>
</evidence>
<evidence type="ECO:0000313" key="2">
    <source>
        <dbReference type="EMBL" id="SDM66950.1"/>
    </source>
</evidence>
<proteinExistence type="predicted"/>
<feature type="compositionally biased region" description="Low complexity" evidence="1">
    <location>
        <begin position="239"/>
        <end position="252"/>
    </location>
</feature>
<feature type="compositionally biased region" description="Low complexity" evidence="1">
    <location>
        <begin position="137"/>
        <end position="153"/>
    </location>
</feature>
<keyword evidence="3" id="KW-1185">Reference proteome</keyword>
<name>A0A1G9V4A7_9BACT</name>
<accession>A0A1G9V4A7</accession>
<dbReference type="Proteomes" id="UP000198510">
    <property type="component" value="Unassembled WGS sequence"/>
</dbReference>
<reference evidence="2 3" key="1">
    <citation type="submission" date="2016-10" db="EMBL/GenBank/DDBJ databases">
        <authorList>
            <person name="de Groot N.N."/>
        </authorList>
    </citation>
    <scope>NUCLEOTIDE SEQUENCE [LARGE SCALE GENOMIC DNA]</scope>
    <source>
        <strain evidence="2 3">DSM 25186</strain>
    </source>
</reference>
<feature type="region of interest" description="Disordered" evidence="1">
    <location>
        <begin position="230"/>
        <end position="279"/>
    </location>
</feature>
<organism evidence="2 3">
    <name type="scientific">Catalinimonas alkaloidigena</name>
    <dbReference type="NCBI Taxonomy" id="1075417"/>
    <lineage>
        <taxon>Bacteria</taxon>
        <taxon>Pseudomonadati</taxon>
        <taxon>Bacteroidota</taxon>
        <taxon>Cytophagia</taxon>
        <taxon>Cytophagales</taxon>
        <taxon>Catalimonadaceae</taxon>
        <taxon>Catalinimonas</taxon>
    </lineage>
</organism>
<protein>
    <submittedName>
        <fullName evidence="2">Uncharacterized protein</fullName>
    </submittedName>
</protein>